<feature type="domain" description="Bifunctional inhibitor/plant lipid transfer protein/seed storage helical" evidence="5">
    <location>
        <begin position="32"/>
        <end position="104"/>
    </location>
</feature>
<dbReference type="Gramene" id="PRQ38047">
    <property type="protein sequence ID" value="PRQ38047"/>
    <property type="gene ID" value="RchiOBHm_Chr4g0409461"/>
</dbReference>
<accession>A0A2P6QV43</accession>
<dbReference type="PROSITE" id="PS51257">
    <property type="entry name" value="PROKAR_LIPOPROTEIN"/>
    <property type="match status" value="1"/>
</dbReference>
<comment type="function">
    <text evidence="1">Plant non-specific lipid-transfer proteins transfer phospholipids as well as galactolipids across membranes. May play a role in wax or cutin deposition in the cell walls of expanding epidermal cells and certain secretory tissues.</text>
</comment>
<dbReference type="InterPro" id="IPR016140">
    <property type="entry name" value="Bifunc_inhib/LTP/seed_store"/>
</dbReference>
<evidence type="ECO:0000313" key="7">
    <source>
        <dbReference type="Proteomes" id="UP000238479"/>
    </source>
</evidence>
<evidence type="ECO:0000256" key="3">
    <source>
        <dbReference type="ARBA" id="ARBA00023121"/>
    </source>
</evidence>
<dbReference type="PANTHER" id="PTHR33122">
    <property type="entry name" value="LIPID BINDING PROTEIN-RELATED"/>
    <property type="match status" value="1"/>
</dbReference>
<dbReference type="PANTHER" id="PTHR33122:SF63">
    <property type="entry name" value="BIFUNCTIONAL INHIBITOR_PLANT LIPID TRANSFER PROTEIN_SEED STORAGE HELICAL DOMAIN-CONTAINING PROTEIN"/>
    <property type="match status" value="1"/>
</dbReference>
<proteinExistence type="predicted"/>
<evidence type="ECO:0000259" key="5">
    <source>
        <dbReference type="SMART" id="SM00499"/>
    </source>
</evidence>
<evidence type="ECO:0000256" key="2">
    <source>
        <dbReference type="ARBA" id="ARBA00022448"/>
    </source>
</evidence>
<dbReference type="InterPro" id="IPR036312">
    <property type="entry name" value="Bifun_inhib/LTP/seed_sf"/>
</dbReference>
<reference evidence="6 7" key="1">
    <citation type="journal article" date="2018" name="Nat. Genet.">
        <title>The Rosa genome provides new insights in the design of modern roses.</title>
        <authorList>
            <person name="Bendahmane M."/>
        </authorList>
    </citation>
    <scope>NUCLEOTIDE SEQUENCE [LARGE SCALE GENOMIC DNA]</scope>
    <source>
        <strain evidence="7">cv. Old Blush</strain>
    </source>
</reference>
<dbReference type="AlphaFoldDB" id="A0A2P6QV43"/>
<dbReference type="OrthoDB" id="643149at2759"/>
<dbReference type="Gene3D" id="1.10.110.10">
    <property type="entry name" value="Plant lipid-transfer and hydrophobic proteins"/>
    <property type="match status" value="1"/>
</dbReference>
<dbReference type="EMBL" id="PDCK01000042">
    <property type="protein sequence ID" value="PRQ38047.1"/>
    <property type="molecule type" value="Genomic_DNA"/>
</dbReference>
<evidence type="ECO:0000256" key="1">
    <source>
        <dbReference type="ARBA" id="ARBA00003211"/>
    </source>
</evidence>
<gene>
    <name evidence="6" type="ORF">RchiOBHm_Chr4g0409461</name>
</gene>
<dbReference type="SMART" id="SM00499">
    <property type="entry name" value="AAI"/>
    <property type="match status" value="1"/>
</dbReference>
<dbReference type="SUPFAM" id="SSF47699">
    <property type="entry name" value="Bifunctional inhibitor/lipid-transfer protein/seed storage 2S albumin"/>
    <property type="match status" value="1"/>
</dbReference>
<name>A0A2P6QV43_ROSCH</name>
<organism evidence="6 7">
    <name type="scientific">Rosa chinensis</name>
    <name type="common">China rose</name>
    <dbReference type="NCBI Taxonomy" id="74649"/>
    <lineage>
        <taxon>Eukaryota</taxon>
        <taxon>Viridiplantae</taxon>
        <taxon>Streptophyta</taxon>
        <taxon>Embryophyta</taxon>
        <taxon>Tracheophyta</taxon>
        <taxon>Spermatophyta</taxon>
        <taxon>Magnoliopsida</taxon>
        <taxon>eudicotyledons</taxon>
        <taxon>Gunneridae</taxon>
        <taxon>Pentapetalae</taxon>
        <taxon>rosids</taxon>
        <taxon>fabids</taxon>
        <taxon>Rosales</taxon>
        <taxon>Rosaceae</taxon>
        <taxon>Rosoideae</taxon>
        <taxon>Rosoideae incertae sedis</taxon>
        <taxon>Rosa</taxon>
    </lineage>
</organism>
<dbReference type="Proteomes" id="UP000238479">
    <property type="component" value="Chromosome 4"/>
</dbReference>
<dbReference type="CDD" id="cd04660">
    <property type="entry name" value="nsLTP_like"/>
    <property type="match status" value="1"/>
</dbReference>
<feature type="signal peptide" evidence="4">
    <location>
        <begin position="1"/>
        <end position="28"/>
    </location>
</feature>
<keyword evidence="4" id="KW-0732">Signal</keyword>
<dbReference type="GO" id="GO:0005504">
    <property type="term" value="F:fatty acid binding"/>
    <property type="evidence" value="ECO:0007669"/>
    <property type="project" value="InterPro"/>
</dbReference>
<keyword evidence="7" id="KW-1185">Reference proteome</keyword>
<dbReference type="STRING" id="74649.A0A2P6QV43"/>
<comment type="caution">
    <text evidence="6">The sequence shown here is derived from an EMBL/GenBank/DDBJ whole genome shotgun (WGS) entry which is preliminary data.</text>
</comment>
<dbReference type="Pfam" id="PF14368">
    <property type="entry name" value="LTP_2"/>
    <property type="match status" value="1"/>
</dbReference>
<evidence type="ECO:0000256" key="4">
    <source>
        <dbReference type="SAM" id="SignalP"/>
    </source>
</evidence>
<dbReference type="InterPro" id="IPR044741">
    <property type="entry name" value="NsLTP-like"/>
</dbReference>
<sequence length="104" mass="11030">MEAARKLVLVVAAVLVVVACINVEVSDAQTICNVSVNNLMSCKPAVTKPNPSRPTKTCCSVLSHADLKCLCSYRNSNLLPSLGIDPNLAMQLPAKCKLPHPANC</sequence>
<evidence type="ECO:0000313" key="6">
    <source>
        <dbReference type="EMBL" id="PRQ38047.1"/>
    </source>
</evidence>
<dbReference type="GO" id="GO:0009627">
    <property type="term" value="P:systemic acquired resistance"/>
    <property type="evidence" value="ECO:0007669"/>
    <property type="project" value="InterPro"/>
</dbReference>
<protein>
    <submittedName>
        <fullName evidence="6">Putative bifunctional inhibitor/plant lipid transfer protein/seed storage helical</fullName>
    </submittedName>
</protein>
<feature type="chain" id="PRO_5015135664" evidence="4">
    <location>
        <begin position="29"/>
        <end position="104"/>
    </location>
</feature>
<dbReference type="OMA" id="APTAQCC"/>
<dbReference type="InterPro" id="IPR039265">
    <property type="entry name" value="DIR1-like"/>
</dbReference>
<keyword evidence="3" id="KW-0446">Lipid-binding</keyword>
<keyword evidence="2" id="KW-0813">Transport</keyword>